<name>A0A848MPG8_9GAMM</name>
<dbReference type="InterPro" id="IPR001296">
    <property type="entry name" value="Glyco_trans_1"/>
</dbReference>
<dbReference type="PANTHER" id="PTHR46401">
    <property type="entry name" value="GLYCOSYLTRANSFERASE WBBK-RELATED"/>
    <property type="match status" value="1"/>
</dbReference>
<organism evidence="3 4">
    <name type="scientific">Rouxiella aceris</name>
    <dbReference type="NCBI Taxonomy" id="2703884"/>
    <lineage>
        <taxon>Bacteria</taxon>
        <taxon>Pseudomonadati</taxon>
        <taxon>Pseudomonadota</taxon>
        <taxon>Gammaproteobacteria</taxon>
        <taxon>Enterobacterales</taxon>
        <taxon>Yersiniaceae</taxon>
        <taxon>Rouxiella</taxon>
    </lineage>
</organism>
<sequence length="350" mass="39435">MAINRNIFIYAPDIHEGDAVGNHCLGLAQVCSRLDYNVYIYAQRYSTQMQAVSILNASELVTSISSDDILFVSYSIYDSLLDELLLLPCNKVCYYHDVTPYELLEAYEPVTAELCKKSLQQLPLLGKFNRLVATSHFSANRLSEFVRDHNFDIVPPVFEDFGLLKYDSKPNPITNSKYFDLLYVGRIVPHKKIEDLISCFSLLPAKDDIQYRLFIVGSMPNYEYNKMLFNYARQLGVSAKVTFTGTLSEADLLYRFQSSDAYLTMSLHEGFCIPVLEAMHFGIPAIIRCGTAADDLPSDTTLIVDSVDEAAAIIPTLREKTPSGTAYTQRAEQILAQTRDEIWGAIFSDL</sequence>
<keyword evidence="1 3" id="KW-0808">Transferase</keyword>
<dbReference type="EMBL" id="JAADJU010000007">
    <property type="protein sequence ID" value="NMP27994.1"/>
    <property type="molecule type" value="Genomic_DNA"/>
</dbReference>
<gene>
    <name evidence="3" type="ORF">GW590_14125</name>
</gene>
<reference evidence="3 4" key="2">
    <citation type="submission" date="2020-06" db="EMBL/GenBank/DDBJ databases">
        <title>Polyphasic characterization of a Rahnella strain isolated from tree sap.</title>
        <authorList>
            <person name="Kim I.S."/>
        </authorList>
    </citation>
    <scope>NUCLEOTIDE SEQUENCE [LARGE SCALE GENOMIC DNA]</scope>
    <source>
        <strain evidence="3 4">SAP-1</strain>
    </source>
</reference>
<accession>A0A848MPG8</accession>
<dbReference type="GO" id="GO:0016757">
    <property type="term" value="F:glycosyltransferase activity"/>
    <property type="evidence" value="ECO:0007669"/>
    <property type="project" value="InterPro"/>
</dbReference>
<dbReference type="AlphaFoldDB" id="A0A848MPG8"/>
<dbReference type="PANTHER" id="PTHR46401:SF2">
    <property type="entry name" value="GLYCOSYLTRANSFERASE WBBK-RELATED"/>
    <property type="match status" value="1"/>
</dbReference>
<dbReference type="GO" id="GO:0009103">
    <property type="term" value="P:lipopolysaccharide biosynthetic process"/>
    <property type="evidence" value="ECO:0007669"/>
    <property type="project" value="TreeGrafter"/>
</dbReference>
<dbReference type="Pfam" id="PF00534">
    <property type="entry name" value="Glycos_transf_1"/>
    <property type="match status" value="1"/>
</dbReference>
<reference evidence="3 4" key="1">
    <citation type="submission" date="2020-01" db="EMBL/GenBank/DDBJ databases">
        <authorList>
            <person name="Lee S.D."/>
        </authorList>
    </citation>
    <scope>NUCLEOTIDE SEQUENCE [LARGE SCALE GENOMIC DNA]</scope>
    <source>
        <strain evidence="3 4">SAP-1</strain>
    </source>
</reference>
<keyword evidence="4" id="KW-1185">Reference proteome</keyword>
<evidence type="ECO:0000313" key="3">
    <source>
        <dbReference type="EMBL" id="NMP27994.1"/>
    </source>
</evidence>
<comment type="caution">
    <text evidence="3">The sequence shown here is derived from an EMBL/GenBank/DDBJ whole genome shotgun (WGS) entry which is preliminary data.</text>
</comment>
<dbReference type="Gene3D" id="3.40.50.2000">
    <property type="entry name" value="Glycogen Phosphorylase B"/>
    <property type="match status" value="1"/>
</dbReference>
<evidence type="ECO:0000256" key="1">
    <source>
        <dbReference type="ARBA" id="ARBA00022679"/>
    </source>
</evidence>
<evidence type="ECO:0000313" key="4">
    <source>
        <dbReference type="Proteomes" id="UP000585363"/>
    </source>
</evidence>
<feature type="domain" description="Glycosyl transferase family 1" evidence="2">
    <location>
        <begin position="174"/>
        <end position="287"/>
    </location>
</feature>
<dbReference type="RefSeq" id="WP_169403698.1">
    <property type="nucleotide sequence ID" value="NZ_JAADJU010000007.1"/>
</dbReference>
<proteinExistence type="predicted"/>
<evidence type="ECO:0000259" key="2">
    <source>
        <dbReference type="Pfam" id="PF00534"/>
    </source>
</evidence>
<dbReference type="Proteomes" id="UP000585363">
    <property type="component" value="Unassembled WGS sequence"/>
</dbReference>
<protein>
    <submittedName>
        <fullName evidence="3">Glycosyltransferase family 4 protein</fullName>
    </submittedName>
</protein>
<dbReference type="SUPFAM" id="SSF53756">
    <property type="entry name" value="UDP-Glycosyltransferase/glycogen phosphorylase"/>
    <property type="match status" value="1"/>
</dbReference>